<evidence type="ECO:0000256" key="1">
    <source>
        <dbReference type="SAM" id="MobiDB-lite"/>
    </source>
</evidence>
<dbReference type="EMBL" id="BNBI01000023">
    <property type="protein sequence ID" value="GHF33590.1"/>
    <property type="molecule type" value="Genomic_DNA"/>
</dbReference>
<comment type="caution">
    <text evidence="3">The sequence shown here is derived from an EMBL/GenBank/DDBJ whole genome shotgun (WGS) entry which is preliminary data.</text>
</comment>
<evidence type="ECO:0000259" key="2">
    <source>
        <dbReference type="Pfam" id="PF00582"/>
    </source>
</evidence>
<dbReference type="RefSeq" id="WP_190208426.1">
    <property type="nucleotide sequence ID" value="NZ_BNBI01000023.1"/>
</dbReference>
<gene>
    <name evidence="3" type="ORF">GCM10018772_69020</name>
</gene>
<feature type="compositionally biased region" description="Low complexity" evidence="1">
    <location>
        <begin position="216"/>
        <end position="231"/>
    </location>
</feature>
<accession>A0A919B0P0</accession>
<dbReference type="Gene3D" id="3.40.50.12370">
    <property type="match status" value="1"/>
</dbReference>
<evidence type="ECO:0000313" key="4">
    <source>
        <dbReference type="Proteomes" id="UP000630718"/>
    </source>
</evidence>
<dbReference type="Pfam" id="PF00582">
    <property type="entry name" value="Usp"/>
    <property type="match status" value="1"/>
</dbReference>
<reference evidence="3" key="2">
    <citation type="submission" date="2020-09" db="EMBL/GenBank/DDBJ databases">
        <authorList>
            <person name="Sun Q."/>
            <person name="Ohkuma M."/>
        </authorList>
    </citation>
    <scope>NUCLEOTIDE SEQUENCE</scope>
    <source>
        <strain evidence="3">JCM 4477</strain>
    </source>
</reference>
<dbReference type="SUPFAM" id="SSF52402">
    <property type="entry name" value="Adenine nucleotide alpha hydrolases-like"/>
    <property type="match status" value="1"/>
</dbReference>
<dbReference type="AlphaFoldDB" id="A0A919B0P0"/>
<keyword evidence="4" id="KW-1185">Reference proteome</keyword>
<protein>
    <recommendedName>
        <fullName evidence="2">UspA domain-containing protein</fullName>
    </recommendedName>
</protein>
<proteinExistence type="predicted"/>
<sequence length="249" mass="26391">MNEPLVVVWVGPSAPGRAVADWAAHEARLAGRPLRLVPAAGPEPVRDAALIVLDAGEAGRAPAAADRALVDATACPVVFVPAGLHVEALVRRSRDVTLGLDARRPADEAVGFAFAAARTRRLRLRAVHAWALPPRAAASLFGVPEDSRAAWEDQEVQMLSDTLRPWRARYPDVRVLEDVRLLPPARSLVAACHDSELVVLGRHPGQGSGAPARLLARQARRPVAVVPSPLAGRPGPRSAPSGRHGRESG</sequence>
<evidence type="ECO:0000313" key="3">
    <source>
        <dbReference type="EMBL" id="GHF33590.1"/>
    </source>
</evidence>
<dbReference type="Proteomes" id="UP000630718">
    <property type="component" value="Unassembled WGS sequence"/>
</dbReference>
<feature type="region of interest" description="Disordered" evidence="1">
    <location>
        <begin position="216"/>
        <end position="249"/>
    </location>
</feature>
<dbReference type="InterPro" id="IPR006016">
    <property type="entry name" value="UspA"/>
</dbReference>
<name>A0A919B0P0_9ACTN</name>
<organism evidence="3 4">
    <name type="scientific">Streptomyces fumanus</name>
    <dbReference type="NCBI Taxonomy" id="67302"/>
    <lineage>
        <taxon>Bacteria</taxon>
        <taxon>Bacillati</taxon>
        <taxon>Actinomycetota</taxon>
        <taxon>Actinomycetes</taxon>
        <taxon>Kitasatosporales</taxon>
        <taxon>Streptomycetaceae</taxon>
        <taxon>Streptomyces</taxon>
    </lineage>
</organism>
<feature type="domain" description="UspA" evidence="2">
    <location>
        <begin position="95"/>
        <end position="227"/>
    </location>
</feature>
<reference evidence="3" key="1">
    <citation type="journal article" date="2014" name="Int. J. Syst. Evol. Microbiol.">
        <title>Complete genome sequence of Corynebacterium casei LMG S-19264T (=DSM 44701T), isolated from a smear-ripened cheese.</title>
        <authorList>
            <consortium name="US DOE Joint Genome Institute (JGI-PGF)"/>
            <person name="Walter F."/>
            <person name="Albersmeier A."/>
            <person name="Kalinowski J."/>
            <person name="Ruckert C."/>
        </authorList>
    </citation>
    <scope>NUCLEOTIDE SEQUENCE</scope>
    <source>
        <strain evidence="3">JCM 4477</strain>
    </source>
</reference>